<protein>
    <submittedName>
        <fullName evidence="2">DUF2165 domain-containing protein</fullName>
    </submittedName>
</protein>
<feature type="transmembrane region" description="Helical" evidence="1">
    <location>
        <begin position="142"/>
        <end position="159"/>
    </location>
</feature>
<keyword evidence="1" id="KW-0812">Transmembrane</keyword>
<sequence length="165" mass="18149">MLAIRLAKIGCVAAVAFYVSLVAFNNITDYWTNFVFVTHVLDMDQIFPQSDIRWRAVTSPILHHVGYVLIIVVEILVAGLNAIGAIMMARQLKAKAQPFQQAKSFAVAGLALGFLLYEGGFVAVGGEWFGMWQSQTWDGVPSAFRIVVIMLGVLIFVSLKDEEPA</sequence>
<dbReference type="RefSeq" id="WP_407340179.1">
    <property type="nucleotide sequence ID" value="NZ_CP136862.1"/>
</dbReference>
<accession>A0ABZ0HVL7</accession>
<keyword evidence="1" id="KW-1133">Transmembrane helix</keyword>
<dbReference type="InterPro" id="IPR018681">
    <property type="entry name" value="DUF2165_transmembrane"/>
</dbReference>
<evidence type="ECO:0000256" key="1">
    <source>
        <dbReference type="SAM" id="Phobius"/>
    </source>
</evidence>
<keyword evidence="1" id="KW-0472">Membrane</keyword>
<name>A0ABZ0HVL7_9HYPH</name>
<dbReference type="EMBL" id="CP136862">
    <property type="protein sequence ID" value="WOJ90593.1"/>
    <property type="molecule type" value="Genomic_DNA"/>
</dbReference>
<dbReference type="Proteomes" id="UP001626536">
    <property type="component" value="Chromosome"/>
</dbReference>
<reference evidence="2 3" key="1">
    <citation type="submission" date="2023-10" db="EMBL/GenBank/DDBJ databases">
        <title>Novel methanotroph of the genus Methylocapsa from a subarctic wetland.</title>
        <authorList>
            <person name="Belova S.E."/>
            <person name="Oshkin I.Y."/>
            <person name="Miroshnikov K."/>
            <person name="Dedysh S.N."/>
        </authorList>
    </citation>
    <scope>NUCLEOTIDE SEQUENCE [LARGE SCALE GENOMIC DNA]</scope>
    <source>
        <strain evidence="2 3">RX1</strain>
    </source>
</reference>
<keyword evidence="3" id="KW-1185">Reference proteome</keyword>
<feature type="transmembrane region" description="Helical" evidence="1">
    <location>
        <begin position="7"/>
        <end position="27"/>
    </location>
</feature>
<evidence type="ECO:0000313" key="2">
    <source>
        <dbReference type="EMBL" id="WOJ90593.1"/>
    </source>
</evidence>
<evidence type="ECO:0000313" key="3">
    <source>
        <dbReference type="Proteomes" id="UP001626536"/>
    </source>
</evidence>
<feature type="transmembrane region" description="Helical" evidence="1">
    <location>
        <begin position="64"/>
        <end position="84"/>
    </location>
</feature>
<gene>
    <name evidence="2" type="ORF">RZS28_04680</name>
</gene>
<dbReference type="Pfam" id="PF09933">
    <property type="entry name" value="DUF2165"/>
    <property type="match status" value="1"/>
</dbReference>
<proteinExistence type="predicted"/>
<organism evidence="2 3">
    <name type="scientific">Methylocapsa polymorpha</name>
    <dbReference type="NCBI Taxonomy" id="3080828"/>
    <lineage>
        <taxon>Bacteria</taxon>
        <taxon>Pseudomonadati</taxon>
        <taxon>Pseudomonadota</taxon>
        <taxon>Alphaproteobacteria</taxon>
        <taxon>Hyphomicrobiales</taxon>
        <taxon>Beijerinckiaceae</taxon>
        <taxon>Methylocapsa</taxon>
    </lineage>
</organism>
<feature type="transmembrane region" description="Helical" evidence="1">
    <location>
        <begin position="105"/>
        <end position="130"/>
    </location>
</feature>